<feature type="transmembrane region" description="Helical" evidence="1">
    <location>
        <begin position="136"/>
        <end position="156"/>
    </location>
</feature>
<evidence type="ECO:0000313" key="3">
    <source>
        <dbReference type="Proteomes" id="UP001187682"/>
    </source>
</evidence>
<sequence length="287" mass="30898">MALPAKLWPPRASQVWLLVCNIGIFALAICVLASCRSPSEANYSLLNFDRPFLRKIIGDECFRASEGFARTWACREVDGAMDCEGRGQKLEWVTLFEADLVAANTTDDQAFKLDGCMDTLNGEGVDHALAGKLATALFALLISSTILGLCALIVAFVCGSGFALPVFVLGLIDEIIIITCIGLFIGIINHEVGRYIPSAAHLGDIDDKAALGVGFWLLVAILGARAISHPLLFALTLVVSLAILVIPIVVLLGCCPVGESRKKATVYVRTKVMYVCETPRSEKEPAW</sequence>
<proteinExistence type="predicted"/>
<evidence type="ECO:0000256" key="1">
    <source>
        <dbReference type="SAM" id="Phobius"/>
    </source>
</evidence>
<organism evidence="2 3">
    <name type="scientific">Cephalotrichum gorgonifer</name>
    <dbReference type="NCBI Taxonomy" id="2041049"/>
    <lineage>
        <taxon>Eukaryota</taxon>
        <taxon>Fungi</taxon>
        <taxon>Dikarya</taxon>
        <taxon>Ascomycota</taxon>
        <taxon>Pezizomycotina</taxon>
        <taxon>Sordariomycetes</taxon>
        <taxon>Hypocreomycetidae</taxon>
        <taxon>Microascales</taxon>
        <taxon>Microascaceae</taxon>
        <taxon>Cephalotrichum</taxon>
    </lineage>
</organism>
<keyword evidence="1" id="KW-0812">Transmembrane</keyword>
<dbReference type="AlphaFoldDB" id="A0AAE8N7C5"/>
<comment type="caution">
    <text evidence="2">The sequence shown here is derived from an EMBL/GenBank/DDBJ whole genome shotgun (WGS) entry which is preliminary data.</text>
</comment>
<feature type="transmembrane region" description="Helical" evidence="1">
    <location>
        <begin position="233"/>
        <end position="254"/>
    </location>
</feature>
<dbReference type="PROSITE" id="PS51257">
    <property type="entry name" value="PROKAR_LIPOPROTEIN"/>
    <property type="match status" value="1"/>
</dbReference>
<protein>
    <submittedName>
        <fullName evidence="2">Uncharacterized protein</fullName>
    </submittedName>
</protein>
<evidence type="ECO:0000313" key="2">
    <source>
        <dbReference type="EMBL" id="SPO07029.1"/>
    </source>
</evidence>
<keyword evidence="3" id="KW-1185">Reference proteome</keyword>
<dbReference type="Proteomes" id="UP001187682">
    <property type="component" value="Unassembled WGS sequence"/>
</dbReference>
<feature type="transmembrane region" description="Helical" evidence="1">
    <location>
        <begin position="209"/>
        <end position="227"/>
    </location>
</feature>
<dbReference type="EMBL" id="ONZQ02000018">
    <property type="protein sequence ID" value="SPO07029.1"/>
    <property type="molecule type" value="Genomic_DNA"/>
</dbReference>
<name>A0AAE8N7C5_9PEZI</name>
<reference evidence="2" key="1">
    <citation type="submission" date="2018-03" db="EMBL/GenBank/DDBJ databases">
        <authorList>
            <person name="Guldener U."/>
        </authorList>
    </citation>
    <scope>NUCLEOTIDE SEQUENCE</scope>
</reference>
<feature type="transmembrane region" description="Helical" evidence="1">
    <location>
        <begin position="162"/>
        <end position="188"/>
    </location>
</feature>
<keyword evidence="1" id="KW-0472">Membrane</keyword>
<accession>A0AAE8N7C5</accession>
<keyword evidence="1" id="KW-1133">Transmembrane helix</keyword>
<gene>
    <name evidence="2" type="ORF">DNG_09723</name>
</gene>
<feature type="transmembrane region" description="Helical" evidence="1">
    <location>
        <begin position="15"/>
        <end position="35"/>
    </location>
</feature>